<evidence type="ECO:0000256" key="7">
    <source>
        <dbReference type="HAMAP-Rule" id="MF_00675"/>
    </source>
</evidence>
<comment type="pathway">
    <text evidence="2 7">Carbohydrate metabolism; pentose and glucuronate interconversion.</text>
</comment>
<gene>
    <name evidence="7" type="primary">uxaC</name>
    <name evidence="8" type="ORF">DD559_12365</name>
</gene>
<dbReference type="Proteomes" id="UP000245890">
    <property type="component" value="Unassembled WGS sequence"/>
</dbReference>
<dbReference type="Pfam" id="PF02614">
    <property type="entry name" value="UxaC"/>
    <property type="match status" value="1"/>
</dbReference>
<dbReference type="SUPFAM" id="SSF51556">
    <property type="entry name" value="Metallo-dependent hydrolases"/>
    <property type="match status" value="1"/>
</dbReference>
<evidence type="ECO:0000256" key="5">
    <source>
        <dbReference type="ARBA" id="ARBA00020555"/>
    </source>
</evidence>
<dbReference type="Gene3D" id="3.20.20.140">
    <property type="entry name" value="Metal-dependent hydrolases"/>
    <property type="match status" value="1"/>
</dbReference>
<comment type="caution">
    <text evidence="8">The sequence shown here is derived from an EMBL/GenBank/DDBJ whole genome shotgun (WGS) entry which is preliminary data.</text>
</comment>
<evidence type="ECO:0000256" key="3">
    <source>
        <dbReference type="ARBA" id="ARBA00008397"/>
    </source>
</evidence>
<dbReference type="HAMAP" id="MF_00675">
    <property type="entry name" value="UxaC"/>
    <property type="match status" value="1"/>
</dbReference>
<evidence type="ECO:0000313" key="9">
    <source>
        <dbReference type="Proteomes" id="UP000245890"/>
    </source>
</evidence>
<dbReference type="GO" id="GO:0019698">
    <property type="term" value="P:D-galacturonate catabolic process"/>
    <property type="evidence" value="ECO:0007669"/>
    <property type="project" value="TreeGrafter"/>
</dbReference>
<dbReference type="RefSeq" id="WP_116469440.1">
    <property type="nucleotide sequence ID" value="NZ_QENQ01000001.1"/>
</dbReference>
<dbReference type="EMBL" id="QENQ01000001">
    <property type="protein sequence ID" value="PVX30023.1"/>
    <property type="molecule type" value="Genomic_DNA"/>
</dbReference>
<keyword evidence="6 7" id="KW-0413">Isomerase</keyword>
<dbReference type="GO" id="GO:0008880">
    <property type="term" value="F:glucuronate isomerase activity"/>
    <property type="evidence" value="ECO:0007669"/>
    <property type="project" value="UniProtKB-UniRule"/>
</dbReference>
<accession>A0A2U0SF81</accession>
<dbReference type="GO" id="GO:0042840">
    <property type="term" value="P:D-glucuronate catabolic process"/>
    <property type="evidence" value="ECO:0007669"/>
    <property type="project" value="TreeGrafter"/>
</dbReference>
<evidence type="ECO:0000256" key="2">
    <source>
        <dbReference type="ARBA" id="ARBA00004892"/>
    </source>
</evidence>
<dbReference type="InterPro" id="IPR003766">
    <property type="entry name" value="Uronate_isomerase"/>
</dbReference>
<comment type="catalytic activity">
    <reaction evidence="7">
        <text>aldehydo-D-galacturonate = keto-D-tagaturonate</text>
        <dbReference type="Rhea" id="RHEA:27702"/>
        <dbReference type="ChEBI" id="CHEBI:12952"/>
        <dbReference type="ChEBI" id="CHEBI:17886"/>
    </reaction>
</comment>
<dbReference type="PANTHER" id="PTHR30068:SF4">
    <property type="entry name" value="URONATE ISOMERASE"/>
    <property type="match status" value="1"/>
</dbReference>
<dbReference type="EC" id="5.3.1.12" evidence="4 7"/>
<dbReference type="UniPathway" id="UPA00246"/>
<sequence length="474" mass="52492">MAKPLKLDPDRLLPAEDRTRAIARELYAQVAGLPIISPHGHTDPTWFSTNANWSNATELLLSPDHYIYRMLYSQGVSLDALCVPSKAGMPATDPRAAWRTFAEHLYLFRGTPSAMWLGHVFGEVFGFEVALDGGTADFYYDTINAKLASDDFRPRALFDRFNIEFLATTEGPQDDLSPHHAIRESGWGGRVVTTYRPDAVIDVEHEQFHGALKIFAEKTGEDVYSWDGYLAAHAKRRADFRAAGATATDHGHPTARTANLSKAEAAALFAKILGSDWTPADAELFRAQMLTEMAAMSVEDGMVMQIHPGSFRNHNGGLFASHGRDKGADIPMATDYVHGLKPLLDRFGTSTALSIILFTLDETVYARELAPLAGHYPCLKLGPAWWFHDSPEGMRRFREQVTETAGFYNTVGFNDDTRAFLSIPARHDVARRIDCGFLAQLVAEGRLHDWEAAELAFELTNGLVRKAYKLGTSA</sequence>
<dbReference type="AlphaFoldDB" id="A0A2U0SF81"/>
<evidence type="ECO:0000256" key="4">
    <source>
        <dbReference type="ARBA" id="ARBA00012546"/>
    </source>
</evidence>
<comment type="catalytic activity">
    <reaction evidence="1 7">
        <text>D-glucuronate = D-fructuronate</text>
        <dbReference type="Rhea" id="RHEA:13049"/>
        <dbReference type="ChEBI" id="CHEBI:58720"/>
        <dbReference type="ChEBI" id="CHEBI:59863"/>
        <dbReference type="EC" id="5.3.1.12"/>
    </reaction>
</comment>
<dbReference type="NCBIfam" id="NF002794">
    <property type="entry name" value="PRK02925.1"/>
    <property type="match status" value="1"/>
</dbReference>
<dbReference type="PANTHER" id="PTHR30068">
    <property type="entry name" value="URONATE ISOMERASE"/>
    <property type="match status" value="1"/>
</dbReference>
<protein>
    <recommendedName>
        <fullName evidence="5 7">Uronate isomerase</fullName>
        <ecNumber evidence="4 7">5.3.1.12</ecNumber>
    </recommendedName>
    <alternativeName>
        <fullName evidence="7">Glucuronate isomerase</fullName>
    </alternativeName>
    <alternativeName>
        <fullName evidence="7">Uronic isomerase</fullName>
    </alternativeName>
</protein>
<evidence type="ECO:0000256" key="1">
    <source>
        <dbReference type="ARBA" id="ARBA00001165"/>
    </source>
</evidence>
<proteinExistence type="inferred from homology"/>
<dbReference type="OrthoDB" id="9766564at2"/>
<evidence type="ECO:0000256" key="6">
    <source>
        <dbReference type="ARBA" id="ARBA00023235"/>
    </source>
</evidence>
<keyword evidence="9" id="KW-1185">Reference proteome</keyword>
<comment type="similarity">
    <text evidence="3 7">Belongs to the metallo-dependent hydrolases superfamily. Uronate isomerase family.</text>
</comment>
<organism evidence="8 9">
    <name type="scientific">Sphingomonas pokkalii</name>
    <dbReference type="NCBI Taxonomy" id="2175090"/>
    <lineage>
        <taxon>Bacteria</taxon>
        <taxon>Pseudomonadati</taxon>
        <taxon>Pseudomonadota</taxon>
        <taxon>Alphaproteobacteria</taxon>
        <taxon>Sphingomonadales</taxon>
        <taxon>Sphingomonadaceae</taxon>
        <taxon>Sphingomonas</taxon>
    </lineage>
</organism>
<evidence type="ECO:0000313" key="8">
    <source>
        <dbReference type="EMBL" id="PVX30023.1"/>
    </source>
</evidence>
<reference evidence="8 9" key="1">
    <citation type="submission" date="2018-05" db="EMBL/GenBank/DDBJ databases">
        <title>Description of Sphingomonas pokkalii sp nov, isolated from the rhizosphere of saline tolerant pokkali rice and its draft genome analysis.</title>
        <authorList>
            <person name="Menon R."/>
            <person name="Kumari S."/>
            <person name="Rameshkumar N."/>
        </authorList>
    </citation>
    <scope>NUCLEOTIDE SEQUENCE [LARGE SCALE GENOMIC DNA]</scope>
    <source>
        <strain evidence="8 9">L3B27</strain>
    </source>
</reference>
<dbReference type="Gene3D" id="1.10.2020.10">
    <property type="entry name" value="uronate isomerase, domain 2, chain A"/>
    <property type="match status" value="1"/>
</dbReference>
<name>A0A2U0SF81_9SPHN</name>
<dbReference type="InterPro" id="IPR032466">
    <property type="entry name" value="Metal_Hydrolase"/>
</dbReference>